<feature type="compositionally biased region" description="Polar residues" evidence="1">
    <location>
        <begin position="66"/>
        <end position="76"/>
    </location>
</feature>
<evidence type="ECO:0000256" key="1">
    <source>
        <dbReference type="SAM" id="MobiDB-lite"/>
    </source>
</evidence>
<feature type="compositionally biased region" description="Basic and acidic residues" evidence="1">
    <location>
        <begin position="81"/>
        <end position="90"/>
    </location>
</feature>
<feature type="compositionally biased region" description="Polar residues" evidence="1">
    <location>
        <begin position="7"/>
        <end position="28"/>
    </location>
</feature>
<name>A0A8S2W3Z4_9BILA</name>
<proteinExistence type="predicted"/>
<feature type="region of interest" description="Disordered" evidence="1">
    <location>
        <begin position="42"/>
        <end position="90"/>
    </location>
</feature>
<feature type="compositionally biased region" description="Low complexity" evidence="1">
    <location>
        <begin position="42"/>
        <end position="61"/>
    </location>
</feature>
<dbReference type="AlphaFoldDB" id="A0A8S2W3Z4"/>
<protein>
    <submittedName>
        <fullName evidence="2">Uncharacterized protein</fullName>
    </submittedName>
</protein>
<feature type="non-terminal residue" evidence="2">
    <location>
        <position position="90"/>
    </location>
</feature>
<sequence>AIIPPRQHSQQVSRADSVQTNTSSSTARRSIIAPIINTYQTQSSIVSTPQQQQQQQQQPQVDKVSNHSTSMTSPMGQSPERLLRPTNEKY</sequence>
<dbReference type="EMBL" id="CAJOBI010062779">
    <property type="protein sequence ID" value="CAF4422658.1"/>
    <property type="molecule type" value="Genomic_DNA"/>
</dbReference>
<dbReference type="Proteomes" id="UP000676336">
    <property type="component" value="Unassembled WGS sequence"/>
</dbReference>
<evidence type="ECO:0000313" key="3">
    <source>
        <dbReference type="Proteomes" id="UP000676336"/>
    </source>
</evidence>
<comment type="caution">
    <text evidence="2">The sequence shown here is derived from an EMBL/GenBank/DDBJ whole genome shotgun (WGS) entry which is preliminary data.</text>
</comment>
<gene>
    <name evidence="2" type="ORF">SMN809_LOCUS31428</name>
</gene>
<reference evidence="2" key="1">
    <citation type="submission" date="2021-02" db="EMBL/GenBank/DDBJ databases">
        <authorList>
            <person name="Nowell W R."/>
        </authorList>
    </citation>
    <scope>NUCLEOTIDE SEQUENCE</scope>
</reference>
<organism evidence="2 3">
    <name type="scientific">Rotaria magnacalcarata</name>
    <dbReference type="NCBI Taxonomy" id="392030"/>
    <lineage>
        <taxon>Eukaryota</taxon>
        <taxon>Metazoa</taxon>
        <taxon>Spiralia</taxon>
        <taxon>Gnathifera</taxon>
        <taxon>Rotifera</taxon>
        <taxon>Eurotatoria</taxon>
        <taxon>Bdelloidea</taxon>
        <taxon>Philodinida</taxon>
        <taxon>Philodinidae</taxon>
        <taxon>Rotaria</taxon>
    </lineage>
</organism>
<evidence type="ECO:0000313" key="2">
    <source>
        <dbReference type="EMBL" id="CAF4422658.1"/>
    </source>
</evidence>
<feature type="region of interest" description="Disordered" evidence="1">
    <location>
        <begin position="1"/>
        <end position="30"/>
    </location>
</feature>
<feature type="non-terminal residue" evidence="2">
    <location>
        <position position="1"/>
    </location>
</feature>
<accession>A0A8S2W3Z4</accession>